<dbReference type="Gene3D" id="6.20.350.10">
    <property type="match status" value="1"/>
</dbReference>
<evidence type="ECO:0000259" key="2">
    <source>
        <dbReference type="Pfam" id="PF02026"/>
    </source>
</evidence>
<dbReference type="PANTHER" id="PTHR43833:SF11">
    <property type="entry name" value="VOLTAGE-GATED POTASSIUM CHANNEL KCH"/>
    <property type="match status" value="1"/>
</dbReference>
<keyword evidence="4" id="KW-0407">Ion channel</keyword>
<dbReference type="KEGG" id="tsv:DSM104635_00049"/>
<dbReference type="InterPro" id="IPR050721">
    <property type="entry name" value="Trk_Ktr_HKT_K-transport"/>
</dbReference>
<keyword evidence="1" id="KW-0472">Membrane</keyword>
<dbReference type="AlphaFoldDB" id="A0A6I6MNW3"/>
<protein>
    <submittedName>
        <fullName evidence="4">Voltage-gated potassium channel</fullName>
    </submittedName>
</protein>
<dbReference type="Pfam" id="PF02026">
    <property type="entry name" value="RyR"/>
    <property type="match status" value="1"/>
</dbReference>
<keyword evidence="1" id="KW-0812">Transmembrane</keyword>
<dbReference type="InterPro" id="IPR003148">
    <property type="entry name" value="RCK_N"/>
</dbReference>
<evidence type="ECO:0000259" key="3">
    <source>
        <dbReference type="Pfam" id="PF02254"/>
    </source>
</evidence>
<keyword evidence="4" id="KW-0813">Transport</keyword>
<feature type="transmembrane region" description="Helical" evidence="1">
    <location>
        <begin position="26"/>
        <end position="47"/>
    </location>
</feature>
<dbReference type="Pfam" id="PF02254">
    <property type="entry name" value="TrkA_N"/>
    <property type="match status" value="1"/>
</dbReference>
<dbReference type="Proteomes" id="UP000431269">
    <property type="component" value="Chromosome"/>
</dbReference>
<sequence length="609" mass="67389">MAHRYANMWSRVASRLTAIAHTRAGAFRWGVFVVLSLIWIGGGLYYWRDQGVLEALYLTVSAVGMWDQYFGARDVTLQVVRYAALAVPVVGLLFAFSGQLGRSLARLFNLGAAHHIVIAGDSPAALSLANDCRRYKDSVIIVAEDLPSETALALRRKGVTVLEGDARQIETLRSARAHHAAHVIAFEPDDTANLQIEACVRRLVGDQRRKPPIGVHVATRSPMLLKEAREMRSAQTRKAKNAVAPPVDPKPFSLEEIGARALVQAQSQTILSLAKQLNQDRVHIVFFGFDQGGEAVAERILVSLWSAHFEAPRITVLAPNPEAVGAGFRARHREAFAHPDVWAADVAFMPFDWDAASIGAELLDQVESQRGKPTAIVVSTGADPGNIHLALALKRACNRGLRWPAPIFMHESSQSEFSQQYAKGDETEELDAYLQAFGAHQTTATRARIIEGNLDRGAAVAHEHYNKGLGKRDAMSMKELQSAMRDWSDVLETYRAANRAVADAAMTKAWDAGWRPVKKGEKGDTQPAVAPELIDRMARREHDRWMAERLVSGWRPTANGEARDNELMIHNKIVPWEALNEDDKNNDVVQVRAAMDVARIMHKDGFARR</sequence>
<dbReference type="EMBL" id="CP047045">
    <property type="protein sequence ID" value="QGZ93242.1"/>
    <property type="molecule type" value="Genomic_DNA"/>
</dbReference>
<dbReference type="Gene3D" id="3.40.50.720">
    <property type="entry name" value="NAD(P)-binding Rossmann-like Domain"/>
    <property type="match status" value="1"/>
</dbReference>
<reference evidence="5" key="1">
    <citation type="submission" date="2019-12" db="EMBL/GenBank/DDBJ databases">
        <title>Complete genome of Terracaulis silvestris 0127_4.</title>
        <authorList>
            <person name="Vieira S."/>
            <person name="Riedel T."/>
            <person name="Sproer C."/>
            <person name="Pascual J."/>
            <person name="Boedeker C."/>
            <person name="Overmann J."/>
        </authorList>
    </citation>
    <scope>NUCLEOTIDE SEQUENCE [LARGE SCALE GENOMIC DNA]</scope>
    <source>
        <strain evidence="5">0127_4</strain>
    </source>
</reference>
<dbReference type="InterPro" id="IPR003032">
    <property type="entry name" value="Ryanodine_rcpt"/>
</dbReference>
<accession>A0A6I6MNW3</accession>
<keyword evidence="5" id="KW-1185">Reference proteome</keyword>
<evidence type="ECO:0000256" key="1">
    <source>
        <dbReference type="SAM" id="Phobius"/>
    </source>
</evidence>
<proteinExistence type="predicted"/>
<keyword evidence="4" id="KW-0406">Ion transport</keyword>
<dbReference type="RefSeq" id="WP_158764256.1">
    <property type="nucleotide sequence ID" value="NZ_CP047045.1"/>
</dbReference>
<feature type="domain" description="RCK N-terminal" evidence="3">
    <location>
        <begin position="116"/>
        <end position="207"/>
    </location>
</feature>
<gene>
    <name evidence="4" type="ORF">DSM104635_00049</name>
</gene>
<organism evidence="4 5">
    <name type="scientific">Terricaulis silvestris</name>
    <dbReference type="NCBI Taxonomy" id="2686094"/>
    <lineage>
        <taxon>Bacteria</taxon>
        <taxon>Pseudomonadati</taxon>
        <taxon>Pseudomonadota</taxon>
        <taxon>Alphaproteobacteria</taxon>
        <taxon>Caulobacterales</taxon>
        <taxon>Caulobacteraceae</taxon>
        <taxon>Terricaulis</taxon>
    </lineage>
</organism>
<feature type="transmembrane region" description="Helical" evidence="1">
    <location>
        <begin position="79"/>
        <end position="96"/>
    </location>
</feature>
<dbReference type="InterPro" id="IPR036291">
    <property type="entry name" value="NAD(P)-bd_dom_sf"/>
</dbReference>
<name>A0A6I6MNW3_9CAUL</name>
<feature type="domain" description="Ryanodine receptor Ryr" evidence="2">
    <location>
        <begin position="532"/>
        <end position="595"/>
    </location>
</feature>
<dbReference type="SUPFAM" id="SSF51735">
    <property type="entry name" value="NAD(P)-binding Rossmann-fold domains"/>
    <property type="match status" value="1"/>
</dbReference>
<dbReference type="GO" id="GO:0006813">
    <property type="term" value="P:potassium ion transport"/>
    <property type="evidence" value="ECO:0007669"/>
    <property type="project" value="InterPro"/>
</dbReference>
<dbReference type="GO" id="GO:0034220">
    <property type="term" value="P:monoatomic ion transmembrane transport"/>
    <property type="evidence" value="ECO:0007669"/>
    <property type="project" value="UniProtKB-KW"/>
</dbReference>
<dbReference type="PANTHER" id="PTHR43833">
    <property type="entry name" value="POTASSIUM CHANNEL PROTEIN 2-RELATED-RELATED"/>
    <property type="match status" value="1"/>
</dbReference>
<evidence type="ECO:0000313" key="4">
    <source>
        <dbReference type="EMBL" id="QGZ93242.1"/>
    </source>
</evidence>
<keyword evidence="1" id="KW-1133">Transmembrane helix</keyword>
<evidence type="ECO:0000313" key="5">
    <source>
        <dbReference type="Proteomes" id="UP000431269"/>
    </source>
</evidence>